<proteinExistence type="predicted"/>
<keyword evidence="2" id="KW-1185">Reference proteome</keyword>
<reference evidence="1" key="1">
    <citation type="submission" date="2022-06" db="EMBL/GenBank/DDBJ databases">
        <title>Aquibacillus sp. a new bacterium isolated from soil saline samples.</title>
        <authorList>
            <person name="Galisteo C."/>
            <person name="De La Haba R."/>
            <person name="Sanchez-Porro C."/>
            <person name="Ventosa A."/>
        </authorList>
    </citation>
    <scope>NUCLEOTIDE SEQUENCE</scope>
    <source>
        <strain evidence="1">3ASR75-54</strain>
    </source>
</reference>
<accession>A0A9X3WAG4</accession>
<evidence type="ECO:0000313" key="1">
    <source>
        <dbReference type="EMBL" id="MDC3415520.1"/>
    </source>
</evidence>
<evidence type="ECO:0000313" key="2">
    <source>
        <dbReference type="Proteomes" id="UP001145069"/>
    </source>
</evidence>
<protein>
    <submittedName>
        <fullName evidence="1">Uncharacterized protein</fullName>
    </submittedName>
</protein>
<sequence>MKLILGISSFVLGLSLVFKKRYQVLNTLLAVRVIRKLLVAVTMKLPNVRQKILPSILGRSAS</sequence>
<comment type="caution">
    <text evidence="1">The sequence shown here is derived from an EMBL/GenBank/DDBJ whole genome shotgun (WGS) entry which is preliminary data.</text>
</comment>
<dbReference type="AlphaFoldDB" id="A0A9X3WAG4"/>
<organism evidence="1 2">
    <name type="scientific">Aquibacillus salsiterrae</name>
    <dbReference type="NCBI Taxonomy" id="2950439"/>
    <lineage>
        <taxon>Bacteria</taxon>
        <taxon>Bacillati</taxon>
        <taxon>Bacillota</taxon>
        <taxon>Bacilli</taxon>
        <taxon>Bacillales</taxon>
        <taxon>Bacillaceae</taxon>
        <taxon>Aquibacillus</taxon>
    </lineage>
</organism>
<name>A0A9X3WAG4_9BACI</name>
<dbReference type="EMBL" id="JAMQKC010000001">
    <property type="protein sequence ID" value="MDC3415520.1"/>
    <property type="molecule type" value="Genomic_DNA"/>
</dbReference>
<dbReference type="Proteomes" id="UP001145069">
    <property type="component" value="Unassembled WGS sequence"/>
</dbReference>
<gene>
    <name evidence="1" type="ORF">NC799_01145</name>
</gene>
<dbReference type="RefSeq" id="WP_272444480.1">
    <property type="nucleotide sequence ID" value="NZ_JAMQKC010000001.1"/>
</dbReference>